<reference evidence="14 15" key="1">
    <citation type="submission" date="2015-09" db="EMBL/GenBank/DDBJ databases">
        <title>Draft genome sequence of Kouleothrix aurantiaca JCM 19913.</title>
        <authorList>
            <person name="Hemp J."/>
        </authorList>
    </citation>
    <scope>NUCLEOTIDE SEQUENCE [LARGE SCALE GENOMIC DNA]</scope>
    <source>
        <strain evidence="14 15">COM-B</strain>
    </source>
</reference>
<keyword evidence="5" id="KW-0479">Metal-binding</keyword>
<dbReference type="NCBIfam" id="TIGR01499">
    <property type="entry name" value="folC"/>
    <property type="match status" value="1"/>
</dbReference>
<keyword evidence="7 11" id="KW-0067">ATP-binding</keyword>
<accession>A0A0P9HDZ4</accession>
<evidence type="ECO:0000256" key="1">
    <source>
        <dbReference type="ARBA" id="ARBA00001946"/>
    </source>
</evidence>
<comment type="catalytic activity">
    <reaction evidence="10">
        <text>(6S)-5,6,7,8-tetrahydrofolyl-(gamma-L-Glu)(n) + L-glutamate + ATP = (6S)-5,6,7,8-tetrahydrofolyl-(gamma-L-Glu)(n+1) + ADP + phosphate + H(+)</text>
        <dbReference type="Rhea" id="RHEA:10580"/>
        <dbReference type="Rhea" id="RHEA-COMP:14738"/>
        <dbReference type="Rhea" id="RHEA-COMP:14740"/>
        <dbReference type="ChEBI" id="CHEBI:15378"/>
        <dbReference type="ChEBI" id="CHEBI:29985"/>
        <dbReference type="ChEBI" id="CHEBI:30616"/>
        <dbReference type="ChEBI" id="CHEBI:43474"/>
        <dbReference type="ChEBI" id="CHEBI:141005"/>
        <dbReference type="ChEBI" id="CHEBI:456216"/>
        <dbReference type="EC" id="6.3.2.17"/>
    </reaction>
</comment>
<evidence type="ECO:0000256" key="6">
    <source>
        <dbReference type="ARBA" id="ARBA00022741"/>
    </source>
</evidence>
<comment type="caution">
    <text evidence="14">The sequence shown here is derived from an EMBL/GenBank/DDBJ whole genome shotgun (WGS) entry which is preliminary data.</text>
</comment>
<dbReference type="InterPro" id="IPR013221">
    <property type="entry name" value="Mur_ligase_cen"/>
</dbReference>
<keyword evidence="8" id="KW-0460">Magnesium</keyword>
<proteinExistence type="inferred from homology"/>
<dbReference type="PANTHER" id="PTHR11136:SF0">
    <property type="entry name" value="DIHYDROFOLATE SYNTHETASE-RELATED"/>
    <property type="match status" value="1"/>
</dbReference>
<evidence type="ECO:0000259" key="13">
    <source>
        <dbReference type="Pfam" id="PF08245"/>
    </source>
</evidence>
<dbReference type="AlphaFoldDB" id="A0A0P9HDZ4"/>
<dbReference type="GO" id="GO:0004326">
    <property type="term" value="F:tetrahydrofolylpolyglutamate synthase activity"/>
    <property type="evidence" value="ECO:0007669"/>
    <property type="project" value="UniProtKB-EC"/>
</dbReference>
<dbReference type="FunFam" id="3.40.1190.10:FF:000011">
    <property type="entry name" value="Folylpolyglutamate synthase/dihydrofolate synthase"/>
    <property type="match status" value="1"/>
</dbReference>
<dbReference type="GO" id="GO:0005737">
    <property type="term" value="C:cytoplasm"/>
    <property type="evidence" value="ECO:0007669"/>
    <property type="project" value="TreeGrafter"/>
</dbReference>
<dbReference type="InterPro" id="IPR036615">
    <property type="entry name" value="Mur_ligase_C_dom_sf"/>
</dbReference>
<dbReference type="SUPFAM" id="SSF53244">
    <property type="entry name" value="MurD-like peptide ligases, peptide-binding domain"/>
    <property type="match status" value="1"/>
</dbReference>
<dbReference type="EMBL" id="LJCR01000395">
    <property type="protein sequence ID" value="KPV52904.1"/>
    <property type="molecule type" value="Genomic_DNA"/>
</dbReference>
<dbReference type="GO" id="GO:0005524">
    <property type="term" value="F:ATP binding"/>
    <property type="evidence" value="ECO:0007669"/>
    <property type="project" value="UniProtKB-KW"/>
</dbReference>
<keyword evidence="6 11" id="KW-0547">Nucleotide-binding</keyword>
<dbReference type="Gene3D" id="3.40.1190.10">
    <property type="entry name" value="Mur-like, catalytic domain"/>
    <property type="match status" value="1"/>
</dbReference>
<evidence type="ECO:0000256" key="9">
    <source>
        <dbReference type="ARBA" id="ARBA00030592"/>
    </source>
</evidence>
<dbReference type="Gene3D" id="3.90.190.20">
    <property type="entry name" value="Mur ligase, C-terminal domain"/>
    <property type="match status" value="1"/>
</dbReference>
<evidence type="ECO:0000256" key="4">
    <source>
        <dbReference type="ARBA" id="ARBA00022598"/>
    </source>
</evidence>
<evidence type="ECO:0000256" key="10">
    <source>
        <dbReference type="ARBA" id="ARBA00047493"/>
    </source>
</evidence>
<feature type="domain" description="Mur ligase C-terminal" evidence="12">
    <location>
        <begin position="307"/>
        <end position="429"/>
    </location>
</feature>
<evidence type="ECO:0000313" key="15">
    <source>
        <dbReference type="Proteomes" id="UP000050509"/>
    </source>
</evidence>
<evidence type="ECO:0000256" key="3">
    <source>
        <dbReference type="ARBA" id="ARBA00013025"/>
    </source>
</evidence>
<dbReference type="SUPFAM" id="SSF53623">
    <property type="entry name" value="MurD-like peptide ligases, catalytic domain"/>
    <property type="match status" value="1"/>
</dbReference>
<dbReference type="InterPro" id="IPR036565">
    <property type="entry name" value="Mur-like_cat_sf"/>
</dbReference>
<comment type="cofactor">
    <cofactor evidence="1">
        <name>Mg(2+)</name>
        <dbReference type="ChEBI" id="CHEBI:18420"/>
    </cofactor>
</comment>
<protein>
    <recommendedName>
        <fullName evidence="3">tetrahydrofolate synthase</fullName>
        <ecNumber evidence="3">6.3.2.17</ecNumber>
    </recommendedName>
    <alternativeName>
        <fullName evidence="9">Tetrahydrofolylpolyglutamate synthase</fullName>
    </alternativeName>
</protein>
<dbReference type="GO" id="GO:0046872">
    <property type="term" value="F:metal ion binding"/>
    <property type="evidence" value="ECO:0007669"/>
    <property type="project" value="UniProtKB-KW"/>
</dbReference>
<name>A0A0P9HDZ4_9CHLR</name>
<sequence length="447" mass="47055">MDYQQAIDYLYSFPDSESRLPRTPAEFNLPQTAALLRAFGEPQQSLRCVVVAGTKGKGSTSVFLEAIARAAGLRTGLWTSPHLHSYRERIQVSRQPISQAEFIAAIERLPGVLEGYSRAEFGEPTIFQLGFALALRYFADQNVDLAILEVGLGGRYDSANVVTPALSIITSISYDHMAILGDTLTKIATEKAGIIKAGVPAITTAQDPEAMDVIVRTAARVGAPLYVAAPAHYALVSDGIMPLGAALPTQFDPYARYGGPTKTALRGTFQRDNARPATGAALLLRDAGLPIGDDAIAAGLAGAQWPGRMEVVEGAPTIVLDGAHNGDSAAKLLASLEATYPGQPIVFVLGVSQGHSAEHILETLLPRARAVVLTQSTHPRAMDTTPLAELARPLLPPGAALEFASTPTDALARARALAGPDGIVCVTGSLFVVAGAREALPIPLEKD</sequence>
<evidence type="ECO:0000313" key="14">
    <source>
        <dbReference type="EMBL" id="KPV52904.1"/>
    </source>
</evidence>
<evidence type="ECO:0000256" key="5">
    <source>
        <dbReference type="ARBA" id="ARBA00022723"/>
    </source>
</evidence>
<dbReference type="InterPro" id="IPR001645">
    <property type="entry name" value="Folylpolyglutamate_synth"/>
</dbReference>
<feature type="domain" description="Mur ligase central" evidence="13">
    <location>
        <begin position="51"/>
        <end position="211"/>
    </location>
</feature>
<organism evidence="14 15">
    <name type="scientific">Kouleothrix aurantiaca</name>
    <dbReference type="NCBI Taxonomy" id="186479"/>
    <lineage>
        <taxon>Bacteria</taxon>
        <taxon>Bacillati</taxon>
        <taxon>Chloroflexota</taxon>
        <taxon>Chloroflexia</taxon>
        <taxon>Chloroflexales</taxon>
        <taxon>Roseiflexineae</taxon>
        <taxon>Roseiflexaceae</taxon>
        <taxon>Kouleothrix</taxon>
    </lineage>
</organism>
<keyword evidence="15" id="KW-1185">Reference proteome</keyword>
<dbReference type="Proteomes" id="UP000050509">
    <property type="component" value="Unassembled WGS sequence"/>
</dbReference>
<evidence type="ECO:0000256" key="2">
    <source>
        <dbReference type="ARBA" id="ARBA00008276"/>
    </source>
</evidence>
<evidence type="ECO:0000256" key="11">
    <source>
        <dbReference type="PIRNR" id="PIRNR001563"/>
    </source>
</evidence>
<evidence type="ECO:0000259" key="12">
    <source>
        <dbReference type="Pfam" id="PF02875"/>
    </source>
</evidence>
<dbReference type="PATRIC" id="fig|186479.3.peg.8031"/>
<dbReference type="PANTHER" id="PTHR11136">
    <property type="entry name" value="FOLYLPOLYGLUTAMATE SYNTHASE-RELATED"/>
    <property type="match status" value="1"/>
</dbReference>
<dbReference type="Pfam" id="PF08245">
    <property type="entry name" value="Mur_ligase_M"/>
    <property type="match status" value="1"/>
</dbReference>
<comment type="similarity">
    <text evidence="2 11">Belongs to the folylpolyglutamate synthase family.</text>
</comment>
<evidence type="ECO:0000256" key="8">
    <source>
        <dbReference type="ARBA" id="ARBA00022842"/>
    </source>
</evidence>
<dbReference type="PIRSF" id="PIRSF001563">
    <property type="entry name" value="Folylpolyglu_synth"/>
    <property type="match status" value="1"/>
</dbReference>
<dbReference type="GO" id="GO:0008841">
    <property type="term" value="F:dihydrofolate synthase activity"/>
    <property type="evidence" value="ECO:0007669"/>
    <property type="project" value="TreeGrafter"/>
</dbReference>
<dbReference type="Pfam" id="PF02875">
    <property type="entry name" value="Mur_ligase_C"/>
    <property type="match status" value="1"/>
</dbReference>
<gene>
    <name evidence="14" type="ORF">SE17_12710</name>
</gene>
<dbReference type="EC" id="6.3.2.17" evidence="3"/>
<evidence type="ECO:0000256" key="7">
    <source>
        <dbReference type="ARBA" id="ARBA00022840"/>
    </source>
</evidence>
<keyword evidence="4 11" id="KW-0436">Ligase</keyword>
<dbReference type="InterPro" id="IPR004101">
    <property type="entry name" value="Mur_ligase_C"/>
</dbReference>